<evidence type="ECO:0000313" key="2">
    <source>
        <dbReference type="EMBL" id="ALP51931.1"/>
    </source>
</evidence>
<keyword evidence="3" id="KW-1185">Reference proteome</keyword>
<accession>A0A0S2T9V5</accession>
<organism evidence="2 3">
    <name type="scientific">Candidatus Tenderia electrophaga</name>
    <dbReference type="NCBI Taxonomy" id="1748243"/>
    <lineage>
        <taxon>Bacteria</taxon>
        <taxon>Pseudomonadati</taxon>
        <taxon>Pseudomonadota</taxon>
        <taxon>Gammaproteobacteria</taxon>
        <taxon>Candidatus Tenderiales</taxon>
        <taxon>Candidatus Tenderiaceae</taxon>
        <taxon>Candidatus Tenderia</taxon>
    </lineage>
</organism>
<evidence type="ECO:0000313" key="3">
    <source>
        <dbReference type="Proteomes" id="UP000055136"/>
    </source>
</evidence>
<feature type="transmembrane region" description="Helical" evidence="1">
    <location>
        <begin position="12"/>
        <end position="34"/>
    </location>
</feature>
<proteinExistence type="predicted"/>
<sequence length="438" mass="49592">MIRIEAALAKRFSITALMSAIILLCAVIAFNIVVDPYGMYRLVTIEGFNQHKPAVYNRVRLIKAYDVRRIKPRSIILGTSRTHLGLRPSHPAWRADDQPVYNLAFDGAMTKEMFHYLRHAHAVQPLKQVVLGLDTYHATTAPASHRSGFDEQLLLDDDTPPNWIEVLLADLKLLISFDTLLESIHTVGAQQHANDAWFAPDGQRLGEIFFHQPWEAYQTEGPRAYFDKIDTLEVRYKLEWRIPTEPTSKPNRKPVPESQAETLSSLDYIQRIIAFCRDNNISLRIFFTPSHAHQMELSAATGGWSSVERGKRALVRLLSEDAAAHPGQEPFVLHDFSAYSSVTTEPLPPRGSRKAMNHYWDSSHFKANVGDLVLNRLFGVGAAPTDFGIRLTPDNIDQALADIRAQQNKYRATHPESVALIRGYVEAFKRAHNIPDWE</sequence>
<evidence type="ECO:0000256" key="1">
    <source>
        <dbReference type="SAM" id="Phobius"/>
    </source>
</evidence>
<gene>
    <name evidence="2" type="ORF">Tel_01590</name>
</gene>
<reference evidence="2" key="1">
    <citation type="submission" date="2015-10" db="EMBL/GenBank/DDBJ databases">
        <title>Description of Candidatus Tenderia electrophaga gen. nov, sp. nov., an Uncultivated Electroautotroph from a Biocathode Enrichment.</title>
        <authorList>
            <person name="Eddie B.J."/>
            <person name="Malanoski A.P."/>
            <person name="Wang Z."/>
            <person name="Hall R.J."/>
            <person name="Oh S.D."/>
            <person name="Heiner C."/>
            <person name="Lin B."/>
            <person name="Strycharz-Glaven S.M."/>
        </authorList>
    </citation>
    <scope>NUCLEOTIDE SEQUENCE [LARGE SCALE GENOMIC DNA]</scope>
    <source>
        <strain evidence="2">NRL1</strain>
    </source>
</reference>
<protein>
    <submittedName>
        <fullName evidence="2">Uncharacterized protein</fullName>
    </submittedName>
</protein>
<dbReference type="AlphaFoldDB" id="A0A0S2T9V5"/>
<dbReference type="Proteomes" id="UP000055136">
    <property type="component" value="Chromosome"/>
</dbReference>
<dbReference type="STRING" id="1748243.Tel_01590"/>
<name>A0A0S2T9V5_9GAMM</name>
<dbReference type="KEGG" id="tee:Tel_01590"/>
<dbReference type="EMBL" id="CP013099">
    <property type="protein sequence ID" value="ALP51931.1"/>
    <property type="molecule type" value="Genomic_DNA"/>
</dbReference>
<keyword evidence="1" id="KW-1133">Transmembrane helix</keyword>
<keyword evidence="1" id="KW-0472">Membrane</keyword>
<keyword evidence="1" id="KW-0812">Transmembrane</keyword>